<reference evidence="1 2" key="1">
    <citation type="journal article" date="2022" name="Front. Microbiol.">
        <title>Commensal bacteria contribute to the growth of multidrug-resistant Avibacterium paragallinarum in chickens.</title>
        <authorList>
            <person name="Zhu J."/>
            <person name="Chen Y."/>
            <person name="Wu Y."/>
            <person name="Wang Y."/>
            <person name="Zhu K."/>
        </authorList>
    </citation>
    <scope>NUCLEOTIDE SEQUENCE [LARGE SCALE GENOMIC DNA]</scope>
    <source>
        <strain evidence="1 2">AV12</strain>
    </source>
</reference>
<dbReference type="RefSeq" id="WP_323743416.1">
    <property type="nucleotide sequence ID" value="NZ_JACEWB010000041.1"/>
</dbReference>
<comment type="caution">
    <text evidence="1">The sequence shown here is derived from an EMBL/GenBank/DDBJ whole genome shotgun (WGS) entry which is preliminary data.</text>
</comment>
<name>A0ABU7QSY8_AVIPA</name>
<evidence type="ECO:0000313" key="1">
    <source>
        <dbReference type="EMBL" id="MEE6113710.1"/>
    </source>
</evidence>
<dbReference type="InterPro" id="IPR005358">
    <property type="entry name" value="Puta_zinc/iron-chelating_dom"/>
</dbReference>
<dbReference type="Pfam" id="PF03692">
    <property type="entry name" value="CxxCxxCC"/>
    <property type="match status" value="1"/>
</dbReference>
<gene>
    <name evidence="1" type="ORF">M5S25_11050</name>
</gene>
<keyword evidence="2" id="KW-1185">Reference proteome</keyword>
<protein>
    <submittedName>
        <fullName evidence="1">YkgJ family cysteine cluster protein</fullName>
    </submittedName>
</protein>
<evidence type="ECO:0000313" key="2">
    <source>
        <dbReference type="Proteomes" id="UP001352533"/>
    </source>
</evidence>
<sequence>MYTNCGRGSRRVNLSEQTRFLDRGDGVCHHFNERTNLCSIYQNRPLVCRVKDYYLAHLSNQYSWEEFVRLNIEVCEILKKG</sequence>
<proteinExistence type="predicted"/>
<dbReference type="Proteomes" id="UP001352533">
    <property type="component" value="Unassembled WGS sequence"/>
</dbReference>
<dbReference type="EMBL" id="JAMDKS010000041">
    <property type="protein sequence ID" value="MEE6113710.1"/>
    <property type="molecule type" value="Genomic_DNA"/>
</dbReference>
<accession>A0ABU7QSY8</accession>
<organism evidence="1 2">
    <name type="scientific">Avibacterium paragallinarum</name>
    <name type="common">Haemophilus gallinarum</name>
    <dbReference type="NCBI Taxonomy" id="728"/>
    <lineage>
        <taxon>Bacteria</taxon>
        <taxon>Pseudomonadati</taxon>
        <taxon>Pseudomonadota</taxon>
        <taxon>Gammaproteobacteria</taxon>
        <taxon>Pasteurellales</taxon>
        <taxon>Pasteurellaceae</taxon>
        <taxon>Avibacterium</taxon>
    </lineage>
</organism>